<evidence type="ECO:0000256" key="2">
    <source>
        <dbReference type="ARBA" id="ARBA00022692"/>
    </source>
</evidence>
<keyword evidence="8" id="KW-1185">Reference proteome</keyword>
<feature type="transmembrane region" description="Helical" evidence="5">
    <location>
        <begin position="93"/>
        <end position="111"/>
    </location>
</feature>
<accession>A0A4Q9DHC9</accession>
<dbReference type="GO" id="GO:0016020">
    <property type="term" value="C:membrane"/>
    <property type="evidence" value="ECO:0007669"/>
    <property type="project" value="UniProtKB-SubCell"/>
</dbReference>
<sequence length="443" mass="49564">MMSLVTAGKLELKYLESAKSGSLLQKWLHGLSSTVFSFETAFMLFVFAGIFKADPRFSWFPIDITLLFFFISFAAACKIWLERKLMIDKGGFKIVLLHMFFAAYAIASLWWTPGPGYSTTKAFEVATILPWTLAGTSLIIAQDPARMRRFLTVFFLFSIWIAIESHISIRNTAMYWDIRALNGSYLGLGRVVGAGALVLLGYILFCKNHLLVKVLGLGAFGYYMYVLLNLGGRGPFLATILGTMLPALFAFKLSSAGFKVRGYLLLIVAILVACIGVVGYLIITDEETQTLYRMTFLFGGNGDMGSSADTRAEYYEDSIMYWENKPILGYGIGAFPLFYGMSSAMRLYPHNLFAEILVEMGLVGLLLFLAVFVSSIRYMFPLSNLTRHFPKLIVVMLLLNTFFNAQVTGDLLDNRFFFCMLGLLPFLRIPINKGESSHEKGSV</sequence>
<dbReference type="Pfam" id="PF04932">
    <property type="entry name" value="Wzy_C"/>
    <property type="match status" value="1"/>
</dbReference>
<feature type="transmembrane region" description="Helical" evidence="5">
    <location>
        <begin position="123"/>
        <end position="141"/>
    </location>
</feature>
<comment type="subcellular location">
    <subcellularLocation>
        <location evidence="1">Membrane</location>
        <topology evidence="1">Multi-pass membrane protein</topology>
    </subcellularLocation>
</comment>
<feature type="transmembrane region" description="Helical" evidence="5">
    <location>
        <begin position="150"/>
        <end position="167"/>
    </location>
</feature>
<dbReference type="RefSeq" id="WP_131017561.1">
    <property type="nucleotide sequence ID" value="NZ_SIRE01000029.1"/>
</dbReference>
<feature type="transmembrane region" description="Helical" evidence="5">
    <location>
        <begin position="57"/>
        <end position="81"/>
    </location>
</feature>
<organism evidence="7 8">
    <name type="scientific">Paenibacillus thalictri</name>
    <dbReference type="NCBI Taxonomy" id="2527873"/>
    <lineage>
        <taxon>Bacteria</taxon>
        <taxon>Bacillati</taxon>
        <taxon>Bacillota</taxon>
        <taxon>Bacilli</taxon>
        <taxon>Bacillales</taxon>
        <taxon>Paenibacillaceae</taxon>
        <taxon>Paenibacillus</taxon>
    </lineage>
</organism>
<dbReference type="InterPro" id="IPR007016">
    <property type="entry name" value="O-antigen_ligase-rel_domated"/>
</dbReference>
<evidence type="ECO:0000313" key="7">
    <source>
        <dbReference type="EMBL" id="TBL70845.1"/>
    </source>
</evidence>
<feature type="transmembrane region" description="Helical" evidence="5">
    <location>
        <begin position="360"/>
        <end position="380"/>
    </location>
</feature>
<keyword evidence="4 5" id="KW-0472">Membrane</keyword>
<proteinExistence type="predicted"/>
<feature type="domain" description="O-antigen ligase-related" evidence="6">
    <location>
        <begin position="224"/>
        <end position="369"/>
    </location>
</feature>
<reference evidence="7 8" key="1">
    <citation type="submission" date="2019-02" db="EMBL/GenBank/DDBJ databases">
        <title>Paenibacillus sp. nov., isolated from surface-sterilized tissue of Thalictrum simplex L.</title>
        <authorList>
            <person name="Tuo L."/>
        </authorList>
    </citation>
    <scope>NUCLEOTIDE SEQUENCE [LARGE SCALE GENOMIC DNA]</scope>
    <source>
        <strain evidence="7 8">N2SHLJ1</strain>
    </source>
</reference>
<dbReference type="OrthoDB" id="2528549at2"/>
<feature type="transmembrane region" description="Helical" evidence="5">
    <location>
        <begin position="234"/>
        <end position="251"/>
    </location>
</feature>
<feature type="transmembrane region" description="Helical" evidence="5">
    <location>
        <begin position="263"/>
        <end position="283"/>
    </location>
</feature>
<protein>
    <recommendedName>
        <fullName evidence="6">O-antigen ligase-related domain-containing protein</fullName>
    </recommendedName>
</protein>
<evidence type="ECO:0000256" key="1">
    <source>
        <dbReference type="ARBA" id="ARBA00004141"/>
    </source>
</evidence>
<feature type="transmembrane region" description="Helical" evidence="5">
    <location>
        <begin position="210"/>
        <end position="228"/>
    </location>
</feature>
<dbReference type="EMBL" id="SIRE01000029">
    <property type="protein sequence ID" value="TBL70845.1"/>
    <property type="molecule type" value="Genomic_DNA"/>
</dbReference>
<gene>
    <name evidence="7" type="ORF">EYB31_31865</name>
</gene>
<evidence type="ECO:0000259" key="6">
    <source>
        <dbReference type="Pfam" id="PF04932"/>
    </source>
</evidence>
<evidence type="ECO:0000256" key="3">
    <source>
        <dbReference type="ARBA" id="ARBA00022989"/>
    </source>
</evidence>
<keyword evidence="3 5" id="KW-1133">Transmembrane helix</keyword>
<evidence type="ECO:0000313" key="8">
    <source>
        <dbReference type="Proteomes" id="UP000293142"/>
    </source>
</evidence>
<dbReference type="InterPro" id="IPR051533">
    <property type="entry name" value="WaaL-like"/>
</dbReference>
<keyword evidence="2 5" id="KW-0812">Transmembrane</keyword>
<feature type="transmembrane region" description="Helical" evidence="5">
    <location>
        <begin position="187"/>
        <end position="205"/>
    </location>
</feature>
<dbReference type="PANTHER" id="PTHR37422">
    <property type="entry name" value="TEICHURONIC ACID BIOSYNTHESIS PROTEIN TUAE"/>
    <property type="match status" value="1"/>
</dbReference>
<dbReference type="AlphaFoldDB" id="A0A4Q9DHC9"/>
<comment type="caution">
    <text evidence="7">The sequence shown here is derived from an EMBL/GenBank/DDBJ whole genome shotgun (WGS) entry which is preliminary data.</text>
</comment>
<dbReference type="PANTHER" id="PTHR37422:SF17">
    <property type="entry name" value="O-ANTIGEN LIGASE"/>
    <property type="match status" value="1"/>
</dbReference>
<evidence type="ECO:0000256" key="4">
    <source>
        <dbReference type="ARBA" id="ARBA00023136"/>
    </source>
</evidence>
<evidence type="ECO:0000256" key="5">
    <source>
        <dbReference type="SAM" id="Phobius"/>
    </source>
</evidence>
<feature type="transmembrane region" description="Helical" evidence="5">
    <location>
        <begin position="392"/>
        <end position="412"/>
    </location>
</feature>
<name>A0A4Q9DHC9_9BACL</name>
<feature type="transmembrane region" description="Helical" evidence="5">
    <location>
        <begin position="27"/>
        <end position="51"/>
    </location>
</feature>
<dbReference type="Proteomes" id="UP000293142">
    <property type="component" value="Unassembled WGS sequence"/>
</dbReference>
<feature type="transmembrane region" description="Helical" evidence="5">
    <location>
        <begin position="327"/>
        <end position="348"/>
    </location>
</feature>